<dbReference type="PIRSF" id="PIRSF006470">
    <property type="entry name" value="DctB"/>
    <property type="match status" value="1"/>
</dbReference>
<dbReference type="PANTHER" id="PTHR33376:SF7">
    <property type="entry name" value="C4-DICARBOXYLATE-BINDING PROTEIN DCTB"/>
    <property type="match status" value="1"/>
</dbReference>
<reference evidence="4 5" key="1">
    <citation type="submission" date="2019-11" db="EMBL/GenBank/DDBJ databases">
        <title>Draft genome sequences of five Paenibacillus species of dairy origin.</title>
        <authorList>
            <person name="Olajide A.M."/>
            <person name="Chen S."/>
            <person name="Lapointe G."/>
        </authorList>
    </citation>
    <scope>NUCLEOTIDE SEQUENCE [LARGE SCALE GENOMIC DNA]</scope>
    <source>
        <strain evidence="4 5">2CS3</strain>
    </source>
</reference>
<evidence type="ECO:0000256" key="2">
    <source>
        <dbReference type="ARBA" id="ARBA00022448"/>
    </source>
</evidence>
<dbReference type="PROSITE" id="PS51257">
    <property type="entry name" value="PROKAR_LIPOPROTEIN"/>
    <property type="match status" value="1"/>
</dbReference>
<organism evidence="4 5">
    <name type="scientific">Paenibacillus validus</name>
    <dbReference type="NCBI Taxonomy" id="44253"/>
    <lineage>
        <taxon>Bacteria</taxon>
        <taxon>Bacillati</taxon>
        <taxon>Bacillota</taxon>
        <taxon>Bacilli</taxon>
        <taxon>Bacillales</taxon>
        <taxon>Paenibacillaceae</taxon>
        <taxon>Paenibacillus</taxon>
    </lineage>
</organism>
<dbReference type="GO" id="GO:0055085">
    <property type="term" value="P:transmembrane transport"/>
    <property type="evidence" value="ECO:0007669"/>
    <property type="project" value="InterPro"/>
</dbReference>
<gene>
    <name evidence="4" type="ORF">GNP93_03545</name>
</gene>
<evidence type="ECO:0000256" key="1">
    <source>
        <dbReference type="ARBA" id="ARBA00009023"/>
    </source>
</evidence>
<sequence>MNMWFRSMSVLGILGLILSGCSGKSSQIPQTGGTKQEAKVLNLATSVNSQHSLHEGLVKFKEMVEQESNHSIQVKIFHSGQMGGDRELAEALQIGTVQAAIISPSALGNFVPAFTAYDLPFLFADEQQVDRFLHGPVGMEILNSGEARGYAGLSYMELGFRNLTNNKHEIKSVKDLLDIKVRVAENPLTVDTWKALGAKPTPMAFTELFTALQQGTVDAQENPYGQIAATKFYEVQKYLTKTNHTYSPAPLMASKKFMDSLSKADQQIIRKAAETAAEQQVKINRERETAALQLLKDNGMKITELSPQELDGFRKAVQSINEKYADKIGKDLLPKIMDAVK</sequence>
<dbReference type="NCBIfam" id="TIGR00787">
    <property type="entry name" value="dctP"/>
    <property type="match status" value="1"/>
</dbReference>
<dbReference type="Pfam" id="PF03480">
    <property type="entry name" value="DctP"/>
    <property type="match status" value="1"/>
</dbReference>
<dbReference type="GO" id="GO:0030288">
    <property type="term" value="C:outer membrane-bounded periplasmic space"/>
    <property type="evidence" value="ECO:0007669"/>
    <property type="project" value="InterPro"/>
</dbReference>
<evidence type="ECO:0000313" key="5">
    <source>
        <dbReference type="Proteomes" id="UP000450917"/>
    </source>
</evidence>
<dbReference type="Proteomes" id="UP000450917">
    <property type="component" value="Unassembled WGS sequence"/>
</dbReference>
<dbReference type="EMBL" id="WNZX01000002">
    <property type="protein sequence ID" value="MUG69747.1"/>
    <property type="molecule type" value="Genomic_DNA"/>
</dbReference>
<keyword evidence="3" id="KW-0732">Signal</keyword>
<name>A0A7X3CS85_9BACL</name>
<evidence type="ECO:0000313" key="4">
    <source>
        <dbReference type="EMBL" id="MUG69747.1"/>
    </source>
</evidence>
<comment type="caution">
    <text evidence="4">The sequence shown here is derived from an EMBL/GenBank/DDBJ whole genome shotgun (WGS) entry which is preliminary data.</text>
</comment>
<comment type="similarity">
    <text evidence="1">Belongs to the bacterial solute-binding protein 7 family.</text>
</comment>
<dbReference type="InterPro" id="IPR038404">
    <property type="entry name" value="TRAP_DctP_sf"/>
</dbReference>
<dbReference type="InterPro" id="IPR018389">
    <property type="entry name" value="DctP_fam"/>
</dbReference>
<dbReference type="RefSeq" id="WP_127605916.1">
    <property type="nucleotide sequence ID" value="NZ_JARTHJ010000054.1"/>
</dbReference>
<dbReference type="AlphaFoldDB" id="A0A7X3CS85"/>
<protein>
    <submittedName>
        <fullName evidence="4">DctP family TRAP transporter solute-binding subunit</fullName>
    </submittedName>
</protein>
<dbReference type="Gene3D" id="3.40.190.170">
    <property type="entry name" value="Bacterial extracellular solute-binding protein, family 7"/>
    <property type="match status" value="1"/>
</dbReference>
<keyword evidence="5" id="KW-1185">Reference proteome</keyword>
<dbReference type="InterPro" id="IPR004682">
    <property type="entry name" value="TRAP_DctP"/>
</dbReference>
<proteinExistence type="inferred from homology"/>
<keyword evidence="2" id="KW-0813">Transport</keyword>
<dbReference type="PANTHER" id="PTHR33376">
    <property type="match status" value="1"/>
</dbReference>
<evidence type="ECO:0000256" key="3">
    <source>
        <dbReference type="ARBA" id="ARBA00022729"/>
    </source>
</evidence>
<dbReference type="NCBIfam" id="NF037995">
    <property type="entry name" value="TRAP_S1"/>
    <property type="match status" value="1"/>
</dbReference>
<accession>A0A7X3CS85</accession>